<gene>
    <name evidence="3" type="ORF">K443DRAFT_11520</name>
</gene>
<feature type="compositionally biased region" description="Polar residues" evidence="1">
    <location>
        <begin position="1042"/>
        <end position="1055"/>
    </location>
</feature>
<dbReference type="Gene3D" id="1.10.150.60">
    <property type="entry name" value="ARID DNA-binding domain"/>
    <property type="match status" value="2"/>
</dbReference>
<sequence length="1285" mass="140922">MAMPDPALKTEAASQSSLSSTSISTPAPSVREVSTVSLFTGSTSTGISGGQFNTAQGVTIIITRRIKQGLAQQVNHWEWRPGHQKGWSWHAQQAKMYVSKNVPLPVSSTNFVQPSVATDDTTFEEQSANAIYERQLLQKKHGFPLWIPQPNTELPESYQQTGASIGDVGLITSYGAFDYLFNICLDANHPNNPEVLPEDFSPLSLSSADVRKFPEHSRGSYLASISVKKQRGLTFRGSKSEGAILAMPEGAHHEDLRNLKAFRGYASRNAASWYQFVNGPRGCELGNGELHLVTGCDKTTSWGIASYNNNMQSDCTQDGPILTFLTVTGDHRYPLRTTYSWEHDGMAEAKTWPEPDFDSGEDASGSSWTTRLRNQTTFIRSFTIAVSDTIWKNLPFNLASEVETDTVELKSPPSSSSSSQSTLSSGRNNGSVVLKDWQSRSPTIHPSTLILNILMQKHPEAKVAIIHDDDWCSDASRLPDGPEFFNRIGSKFDVVIDQNGRWFAVGRLRSDSEDYRAWLGTLYLEEKEISMGNGEVGELSNVDVSKTIEAKVEEKCMLPLPQAASSSTTLPSSSQTGSNEAAFVPPLTSVPPNLSVPPCTGSAQGNNGQLPRTLQPVHISGISGNQSNDIPPPMEMSSFEQSFKTFCINKKLNIDLQQLQIDNKPIDLYQLHKNVMLEFGFAMVEQKKLWDVIGERMGFVQVSGTGTELAKSGPDIAHRLASIYKEYLFIFERSYIAWATNTRLKVRAQMGPAAQVVQVPPPGSMQRPSSEQGSRPTLKQKLVALAHLPIPELHRRGVPERIIAFLEANRAGLQRAYAAQRVSQNLPQPPAANQKISGGYPPPLDQPRFQQLYKVYCASKNRKNDIPPQFDNKPVDLYQLHRNVMLESGSIEVERKGLWSIIGGRMGFVHSPSTELGSAKCSPDAAQMLALCYKVFLSDFDRVYTESVLKMRLDAQGKTLPAKKALAPPPWGGPSPASRRASAASPSMFESVIVHAHVPTSELHRRGVPEKVIEVIEANRGDLQKAHAEQTGLQNHLRLMQQSTGDRNGPSSPVPNTKVPFGGSAAQQNAASGSATASGMLWQRNPSNPFQGNNFLGNRQRPSQPRARWDLPTQQTKEHLDKSNQPMQGIKQDMAPINSSVRPAKRKAPTLLAEAKQPLAKRLSSEVKVKHEQECQDTASEQVTEAMNMDENAKAQDTSGVSNILNMIMEAYDPTLPDAVSGGGNSTHQREDSSKMQESPPLPEPDDFDFEFLDFSGTVDGGSGSSSAGVSELHNGSPPWLSWSN</sequence>
<dbReference type="EMBL" id="KN838763">
    <property type="protein sequence ID" value="KIJ95223.1"/>
    <property type="molecule type" value="Genomic_DNA"/>
</dbReference>
<dbReference type="STRING" id="1095629.A0A0C9X1Q0"/>
<organism evidence="3 4">
    <name type="scientific">Laccaria amethystina LaAM-08-1</name>
    <dbReference type="NCBI Taxonomy" id="1095629"/>
    <lineage>
        <taxon>Eukaryota</taxon>
        <taxon>Fungi</taxon>
        <taxon>Dikarya</taxon>
        <taxon>Basidiomycota</taxon>
        <taxon>Agaricomycotina</taxon>
        <taxon>Agaricomycetes</taxon>
        <taxon>Agaricomycetidae</taxon>
        <taxon>Agaricales</taxon>
        <taxon>Agaricineae</taxon>
        <taxon>Hydnangiaceae</taxon>
        <taxon>Laccaria</taxon>
    </lineage>
</organism>
<evidence type="ECO:0000256" key="1">
    <source>
        <dbReference type="SAM" id="MobiDB-lite"/>
    </source>
</evidence>
<feature type="region of interest" description="Disordered" evidence="1">
    <location>
        <begin position="1"/>
        <end position="26"/>
    </location>
</feature>
<name>A0A0C9X1Q0_9AGAR</name>
<accession>A0A0C9X1Q0</accession>
<dbReference type="SMART" id="SM01014">
    <property type="entry name" value="ARID"/>
    <property type="match status" value="2"/>
</dbReference>
<dbReference type="Pfam" id="PF01388">
    <property type="entry name" value="ARID"/>
    <property type="match status" value="2"/>
</dbReference>
<dbReference type="Proteomes" id="UP000054477">
    <property type="component" value="Unassembled WGS sequence"/>
</dbReference>
<reference evidence="4" key="2">
    <citation type="submission" date="2015-01" db="EMBL/GenBank/DDBJ databases">
        <title>Evolutionary Origins and Diversification of the Mycorrhizal Mutualists.</title>
        <authorList>
            <consortium name="DOE Joint Genome Institute"/>
            <consortium name="Mycorrhizal Genomics Consortium"/>
            <person name="Kohler A."/>
            <person name="Kuo A."/>
            <person name="Nagy L.G."/>
            <person name="Floudas D."/>
            <person name="Copeland A."/>
            <person name="Barry K.W."/>
            <person name="Cichocki N."/>
            <person name="Veneault-Fourrey C."/>
            <person name="LaButti K."/>
            <person name="Lindquist E.A."/>
            <person name="Lipzen A."/>
            <person name="Lundell T."/>
            <person name="Morin E."/>
            <person name="Murat C."/>
            <person name="Riley R."/>
            <person name="Ohm R."/>
            <person name="Sun H."/>
            <person name="Tunlid A."/>
            <person name="Henrissat B."/>
            <person name="Grigoriev I.V."/>
            <person name="Hibbett D.S."/>
            <person name="Martin F."/>
        </authorList>
    </citation>
    <scope>NUCLEOTIDE SEQUENCE [LARGE SCALE GENOMIC DNA]</scope>
    <source>
        <strain evidence="4">LaAM-08-1</strain>
    </source>
</reference>
<feature type="domain" description="ARID" evidence="2">
    <location>
        <begin position="633"/>
        <end position="736"/>
    </location>
</feature>
<feature type="region of interest" description="Disordered" evidence="1">
    <location>
        <begin position="964"/>
        <end position="984"/>
    </location>
</feature>
<dbReference type="PROSITE" id="PS51011">
    <property type="entry name" value="ARID"/>
    <property type="match status" value="2"/>
</dbReference>
<proteinExistence type="predicted"/>
<dbReference type="SUPFAM" id="SSF46774">
    <property type="entry name" value="ARID-like"/>
    <property type="match status" value="2"/>
</dbReference>
<evidence type="ECO:0000259" key="2">
    <source>
        <dbReference type="PROSITE" id="PS51011"/>
    </source>
</evidence>
<feature type="compositionally biased region" description="Low complexity" evidence="1">
    <location>
        <begin position="1062"/>
        <end position="1079"/>
    </location>
</feature>
<evidence type="ECO:0000313" key="3">
    <source>
        <dbReference type="EMBL" id="KIJ95223.1"/>
    </source>
</evidence>
<protein>
    <recommendedName>
        <fullName evidence="2">ARID domain-containing protein</fullName>
    </recommendedName>
</protein>
<feature type="compositionally biased region" description="Low complexity" evidence="1">
    <location>
        <begin position="12"/>
        <end position="26"/>
    </location>
</feature>
<dbReference type="OrthoDB" id="19311at2759"/>
<feature type="compositionally biased region" description="Polar residues" evidence="1">
    <location>
        <begin position="766"/>
        <end position="776"/>
    </location>
</feature>
<feature type="region of interest" description="Disordered" evidence="1">
    <location>
        <begin position="1042"/>
        <end position="1107"/>
    </location>
</feature>
<feature type="compositionally biased region" description="Polar residues" evidence="1">
    <location>
        <begin position="1084"/>
        <end position="1103"/>
    </location>
</feature>
<feature type="region of interest" description="Disordered" evidence="1">
    <location>
        <begin position="757"/>
        <end position="776"/>
    </location>
</feature>
<dbReference type="HOGENOM" id="CLU_273750_0_0_1"/>
<feature type="region of interest" description="Disordered" evidence="1">
    <location>
        <begin position="407"/>
        <end position="429"/>
    </location>
</feature>
<feature type="compositionally biased region" description="Low complexity" evidence="1">
    <location>
        <begin position="974"/>
        <end position="984"/>
    </location>
</feature>
<reference evidence="3 4" key="1">
    <citation type="submission" date="2014-04" db="EMBL/GenBank/DDBJ databases">
        <authorList>
            <consortium name="DOE Joint Genome Institute"/>
            <person name="Kuo A."/>
            <person name="Kohler A."/>
            <person name="Nagy L.G."/>
            <person name="Floudas D."/>
            <person name="Copeland A."/>
            <person name="Barry K.W."/>
            <person name="Cichocki N."/>
            <person name="Veneault-Fourrey C."/>
            <person name="LaButti K."/>
            <person name="Lindquist E.A."/>
            <person name="Lipzen A."/>
            <person name="Lundell T."/>
            <person name="Morin E."/>
            <person name="Murat C."/>
            <person name="Sun H."/>
            <person name="Tunlid A."/>
            <person name="Henrissat B."/>
            <person name="Grigoriev I.V."/>
            <person name="Hibbett D.S."/>
            <person name="Martin F."/>
            <person name="Nordberg H.P."/>
            <person name="Cantor M.N."/>
            <person name="Hua S.X."/>
        </authorList>
    </citation>
    <scope>NUCLEOTIDE SEQUENCE [LARGE SCALE GENOMIC DNA]</scope>
    <source>
        <strain evidence="3 4">LaAM-08-1</strain>
    </source>
</reference>
<dbReference type="SMART" id="SM00501">
    <property type="entry name" value="BRIGHT"/>
    <property type="match status" value="2"/>
</dbReference>
<keyword evidence="4" id="KW-1185">Reference proteome</keyword>
<feature type="region of interest" description="Disordered" evidence="1">
    <location>
        <begin position="1215"/>
        <end position="1285"/>
    </location>
</feature>
<feature type="domain" description="ARID" evidence="2">
    <location>
        <begin position="843"/>
        <end position="945"/>
    </location>
</feature>
<evidence type="ECO:0000313" key="4">
    <source>
        <dbReference type="Proteomes" id="UP000054477"/>
    </source>
</evidence>
<feature type="compositionally biased region" description="Low complexity" evidence="1">
    <location>
        <begin position="411"/>
        <end position="425"/>
    </location>
</feature>
<dbReference type="InterPro" id="IPR036431">
    <property type="entry name" value="ARID_dom_sf"/>
</dbReference>
<dbReference type="CDD" id="cd16100">
    <property type="entry name" value="ARID"/>
    <property type="match status" value="2"/>
</dbReference>
<dbReference type="InterPro" id="IPR001606">
    <property type="entry name" value="ARID_dom"/>
</dbReference>
<dbReference type="GO" id="GO:0003677">
    <property type="term" value="F:DNA binding"/>
    <property type="evidence" value="ECO:0007669"/>
    <property type="project" value="InterPro"/>
</dbReference>